<dbReference type="EMBL" id="JACNLL010000066">
    <property type="protein sequence ID" value="MBC8199857.1"/>
    <property type="molecule type" value="Genomic_DNA"/>
</dbReference>
<sequence>MKKFVLPATILILIFLSFITLNPETSIAKGIGSSSQCVNCHTNVSKLIRLSWEIEKIKPKPGKSAETSGEG</sequence>
<evidence type="ECO:0000313" key="1">
    <source>
        <dbReference type="EMBL" id="MBC8199857.1"/>
    </source>
</evidence>
<gene>
    <name evidence="1" type="ORF">H8E80_07425</name>
</gene>
<evidence type="ECO:0000313" key="2">
    <source>
        <dbReference type="Proteomes" id="UP000603545"/>
    </source>
</evidence>
<comment type="caution">
    <text evidence="1">The sequence shown here is derived from an EMBL/GenBank/DDBJ whole genome shotgun (WGS) entry which is preliminary data.</text>
</comment>
<name>A0A8J6T827_9BACT</name>
<organism evidence="1 2">
    <name type="scientific">Candidatus Desulfaltia bathyphila</name>
    <dbReference type="NCBI Taxonomy" id="2841697"/>
    <lineage>
        <taxon>Bacteria</taxon>
        <taxon>Pseudomonadati</taxon>
        <taxon>Thermodesulfobacteriota</taxon>
        <taxon>Desulfobacteria</taxon>
        <taxon>Desulfobacterales</taxon>
        <taxon>Desulfobacterales incertae sedis</taxon>
        <taxon>Candidatus Desulfaltia</taxon>
    </lineage>
</organism>
<dbReference type="Proteomes" id="UP000603545">
    <property type="component" value="Unassembled WGS sequence"/>
</dbReference>
<reference evidence="1 2" key="1">
    <citation type="submission" date="2020-08" db="EMBL/GenBank/DDBJ databases">
        <title>Bridging the membrane lipid divide: bacteria of the FCB group superphylum have the potential to synthesize archaeal ether lipids.</title>
        <authorList>
            <person name="Villanueva L."/>
            <person name="Von Meijenfeldt F.A.B."/>
            <person name="Westbye A.B."/>
            <person name="Yadav S."/>
            <person name="Hopmans E.C."/>
            <person name="Dutilh B.E."/>
            <person name="Sinninghe Damste J.S."/>
        </authorList>
    </citation>
    <scope>NUCLEOTIDE SEQUENCE [LARGE SCALE GENOMIC DNA]</scope>
    <source>
        <strain evidence="1">NIOZ-UU82</strain>
    </source>
</reference>
<dbReference type="AlphaFoldDB" id="A0A8J6T827"/>
<accession>A0A8J6T827</accession>
<protein>
    <submittedName>
        <fullName evidence="1">Uncharacterized protein</fullName>
    </submittedName>
</protein>
<proteinExistence type="predicted"/>